<proteinExistence type="predicted"/>
<keyword evidence="2" id="KW-1185">Reference proteome</keyword>
<dbReference type="Proteomes" id="UP000006729">
    <property type="component" value="Chromosome 1"/>
</dbReference>
<evidence type="ECO:0000313" key="1">
    <source>
        <dbReference type="EMBL" id="KAI9402188.1"/>
    </source>
</evidence>
<name>A0ACC0TLU6_POPTR</name>
<organism evidence="1 2">
    <name type="scientific">Populus trichocarpa</name>
    <name type="common">Western balsam poplar</name>
    <name type="synonym">Populus balsamifera subsp. trichocarpa</name>
    <dbReference type="NCBI Taxonomy" id="3694"/>
    <lineage>
        <taxon>Eukaryota</taxon>
        <taxon>Viridiplantae</taxon>
        <taxon>Streptophyta</taxon>
        <taxon>Embryophyta</taxon>
        <taxon>Tracheophyta</taxon>
        <taxon>Spermatophyta</taxon>
        <taxon>Magnoliopsida</taxon>
        <taxon>eudicotyledons</taxon>
        <taxon>Gunneridae</taxon>
        <taxon>Pentapetalae</taxon>
        <taxon>rosids</taxon>
        <taxon>fabids</taxon>
        <taxon>Malpighiales</taxon>
        <taxon>Salicaceae</taxon>
        <taxon>Saliceae</taxon>
        <taxon>Populus</taxon>
    </lineage>
</organism>
<comment type="caution">
    <text evidence="1">The sequence shown here is derived from an EMBL/GenBank/DDBJ whole genome shotgun (WGS) entry which is preliminary data.</text>
</comment>
<sequence length="73" mass="7797">MLLCAEILDLQRKIRFSSIAILAVWLCCAARHCDGQEDCSSFSASALVPPTPPAAAANLDSHGFEDDKTSTES</sequence>
<dbReference type="EMBL" id="CM009290">
    <property type="protein sequence ID" value="KAI9402188.1"/>
    <property type="molecule type" value="Genomic_DNA"/>
</dbReference>
<evidence type="ECO:0000313" key="2">
    <source>
        <dbReference type="Proteomes" id="UP000006729"/>
    </source>
</evidence>
<gene>
    <name evidence="1" type="ORF">POPTR_001G231004v4</name>
</gene>
<accession>A0ACC0TLU6</accession>
<protein>
    <submittedName>
        <fullName evidence="1">Uncharacterized protein</fullName>
    </submittedName>
</protein>
<reference evidence="1 2" key="1">
    <citation type="journal article" date="2006" name="Science">
        <title>The genome of black cottonwood, Populus trichocarpa (Torr. &amp; Gray).</title>
        <authorList>
            <person name="Tuskan G.A."/>
            <person name="Difazio S."/>
            <person name="Jansson S."/>
            <person name="Bohlmann J."/>
            <person name="Grigoriev I."/>
            <person name="Hellsten U."/>
            <person name="Putnam N."/>
            <person name="Ralph S."/>
            <person name="Rombauts S."/>
            <person name="Salamov A."/>
            <person name="Schein J."/>
            <person name="Sterck L."/>
            <person name="Aerts A."/>
            <person name="Bhalerao R.R."/>
            <person name="Bhalerao R.P."/>
            <person name="Blaudez D."/>
            <person name="Boerjan W."/>
            <person name="Brun A."/>
            <person name="Brunner A."/>
            <person name="Busov V."/>
            <person name="Campbell M."/>
            <person name="Carlson J."/>
            <person name="Chalot M."/>
            <person name="Chapman J."/>
            <person name="Chen G.L."/>
            <person name="Cooper D."/>
            <person name="Coutinho P.M."/>
            <person name="Couturier J."/>
            <person name="Covert S."/>
            <person name="Cronk Q."/>
            <person name="Cunningham R."/>
            <person name="Davis J."/>
            <person name="Degroeve S."/>
            <person name="Dejardin A."/>
            <person name="Depamphilis C."/>
            <person name="Detter J."/>
            <person name="Dirks B."/>
            <person name="Dubchak I."/>
            <person name="Duplessis S."/>
            <person name="Ehlting J."/>
            <person name="Ellis B."/>
            <person name="Gendler K."/>
            <person name="Goodstein D."/>
            <person name="Gribskov M."/>
            <person name="Grimwood J."/>
            <person name="Groover A."/>
            <person name="Gunter L."/>
            <person name="Hamberger B."/>
            <person name="Heinze B."/>
            <person name="Helariutta Y."/>
            <person name="Henrissat B."/>
            <person name="Holligan D."/>
            <person name="Holt R."/>
            <person name="Huang W."/>
            <person name="Islam-Faridi N."/>
            <person name="Jones S."/>
            <person name="Jones-Rhoades M."/>
            <person name="Jorgensen R."/>
            <person name="Joshi C."/>
            <person name="Kangasjarvi J."/>
            <person name="Karlsson J."/>
            <person name="Kelleher C."/>
            <person name="Kirkpatrick R."/>
            <person name="Kirst M."/>
            <person name="Kohler A."/>
            <person name="Kalluri U."/>
            <person name="Larimer F."/>
            <person name="Leebens-Mack J."/>
            <person name="Leple J.C."/>
            <person name="Locascio P."/>
            <person name="Lou Y."/>
            <person name="Lucas S."/>
            <person name="Martin F."/>
            <person name="Montanini B."/>
            <person name="Napoli C."/>
            <person name="Nelson D.R."/>
            <person name="Nelson C."/>
            <person name="Nieminen K."/>
            <person name="Nilsson O."/>
            <person name="Pereda V."/>
            <person name="Peter G."/>
            <person name="Philippe R."/>
            <person name="Pilate G."/>
            <person name="Poliakov A."/>
            <person name="Razumovskaya J."/>
            <person name="Richardson P."/>
            <person name="Rinaldi C."/>
            <person name="Ritland K."/>
            <person name="Rouze P."/>
            <person name="Ryaboy D."/>
            <person name="Schmutz J."/>
            <person name="Schrader J."/>
            <person name="Segerman B."/>
            <person name="Shin H."/>
            <person name="Siddiqui A."/>
            <person name="Sterky F."/>
            <person name="Terry A."/>
            <person name="Tsai C.J."/>
            <person name="Uberbacher E."/>
            <person name="Unneberg P."/>
            <person name="Vahala J."/>
            <person name="Wall K."/>
            <person name="Wessler S."/>
            <person name="Yang G."/>
            <person name="Yin T."/>
            <person name="Douglas C."/>
            <person name="Marra M."/>
            <person name="Sandberg G."/>
            <person name="Van de Peer Y."/>
            <person name="Rokhsar D."/>
        </authorList>
    </citation>
    <scope>NUCLEOTIDE SEQUENCE [LARGE SCALE GENOMIC DNA]</scope>
    <source>
        <strain evidence="2">cv. Nisqually</strain>
    </source>
</reference>